<gene>
    <name evidence="2" type="ORF">ENT17_00920</name>
</gene>
<feature type="transmembrane region" description="Helical" evidence="1">
    <location>
        <begin position="119"/>
        <end position="140"/>
    </location>
</feature>
<feature type="transmembrane region" description="Helical" evidence="1">
    <location>
        <begin position="55"/>
        <end position="76"/>
    </location>
</feature>
<sequence length="210" mass="23420">MEINPSLNLSNEILPIVPQRWHYRLAEWISRLFSPPLVATVALAAIALADFSRAALAWAFLTLLLMILTPAGYLVYLHQRGQITDLDVYVRHQRTRPYLLSIGCSLVTFALLNTANAPYLLQIVAAAAIFQTSGLFAVNLKWKISAHTAATAGFSSLFFWVGGISALPVWLFIPVVAWSRVHLKRHTLYQTIAGSLWGVISFTLAFWLLQ</sequence>
<feature type="transmembrane region" description="Helical" evidence="1">
    <location>
        <begin position="28"/>
        <end position="49"/>
    </location>
</feature>
<dbReference type="Gene3D" id="1.20.144.10">
    <property type="entry name" value="Phosphatidic acid phosphatase type 2/haloperoxidase"/>
    <property type="match status" value="1"/>
</dbReference>
<feature type="transmembrane region" description="Helical" evidence="1">
    <location>
        <begin position="188"/>
        <end position="209"/>
    </location>
</feature>
<evidence type="ECO:0008006" key="3">
    <source>
        <dbReference type="Google" id="ProtNLM"/>
    </source>
</evidence>
<keyword evidence="1" id="KW-0472">Membrane</keyword>
<reference evidence="2" key="1">
    <citation type="journal article" date="2020" name="mSystems">
        <title>Genome- and Community-Level Interaction Insights into Carbon Utilization and Element Cycling Functions of Hydrothermarchaeota in Hydrothermal Sediment.</title>
        <authorList>
            <person name="Zhou Z."/>
            <person name="Liu Y."/>
            <person name="Xu W."/>
            <person name="Pan J."/>
            <person name="Luo Z.H."/>
            <person name="Li M."/>
        </authorList>
    </citation>
    <scope>NUCLEOTIDE SEQUENCE [LARGE SCALE GENOMIC DNA]</scope>
    <source>
        <strain evidence="2">SpSt-556</strain>
    </source>
</reference>
<protein>
    <recommendedName>
        <fullName evidence="3">Phosphatase PAP2 family protein</fullName>
    </recommendedName>
</protein>
<organism evidence="2">
    <name type="scientific">Bellilinea caldifistulae</name>
    <dbReference type="NCBI Taxonomy" id="360411"/>
    <lineage>
        <taxon>Bacteria</taxon>
        <taxon>Bacillati</taxon>
        <taxon>Chloroflexota</taxon>
        <taxon>Anaerolineae</taxon>
        <taxon>Anaerolineales</taxon>
        <taxon>Anaerolineaceae</taxon>
        <taxon>Bellilinea</taxon>
    </lineage>
</organism>
<evidence type="ECO:0000313" key="2">
    <source>
        <dbReference type="EMBL" id="HGS86162.1"/>
    </source>
</evidence>
<name>A0A7C4KXW1_9CHLR</name>
<dbReference type="AlphaFoldDB" id="A0A7C4KXW1"/>
<comment type="caution">
    <text evidence="2">The sequence shown here is derived from an EMBL/GenBank/DDBJ whole genome shotgun (WGS) entry which is preliminary data.</text>
</comment>
<feature type="transmembrane region" description="Helical" evidence="1">
    <location>
        <begin position="152"/>
        <end position="176"/>
    </location>
</feature>
<feature type="transmembrane region" description="Helical" evidence="1">
    <location>
        <begin position="97"/>
        <end position="113"/>
    </location>
</feature>
<keyword evidence="1" id="KW-1133">Transmembrane helix</keyword>
<keyword evidence="1" id="KW-0812">Transmembrane</keyword>
<proteinExistence type="predicted"/>
<evidence type="ECO:0000256" key="1">
    <source>
        <dbReference type="SAM" id="Phobius"/>
    </source>
</evidence>
<dbReference type="EMBL" id="DSXR01000014">
    <property type="protein sequence ID" value="HGS86162.1"/>
    <property type="molecule type" value="Genomic_DNA"/>
</dbReference>
<accession>A0A7C4KXW1</accession>